<dbReference type="GO" id="GO:0070069">
    <property type="term" value="C:cytochrome complex"/>
    <property type="evidence" value="ECO:0007669"/>
    <property type="project" value="TreeGrafter"/>
</dbReference>
<feature type="transmembrane region" description="Helical" evidence="7">
    <location>
        <begin position="124"/>
        <end position="143"/>
    </location>
</feature>
<protein>
    <submittedName>
        <fullName evidence="8 9">Ubiquinol oxidase subunit II</fullName>
    </submittedName>
</protein>
<sequence>MHFDLSVIWFAIIVFATLMYIIMDGFDLGIGILMPFIKDEKQKDVMVNSVAPVWDGNETWIVLGGASLFGAFPMAYAVIIEALTIPLTLMLIALIFRGVAFEFRFKALENHLKFWDRSFMVGSILTTFFQGIVVGAVIQGFAVENRVFVGSQLDWLTPFPIFCGLGLVATYALLGSTWLIMKTEGALQNTMYRFTNKTLLAMISALIIVSAWTPIAYPAIAERWFSLPNLFYLLPVPVITGLVCLKIADSVKKRKERSPFVMALVIVILGFAGLGISIWPNIIPPSISIWEAAAPASSQRFMLVGAVIIIPIILAYTFWSYYVFSGKVKEGEAYH</sequence>
<proteinExistence type="inferred from homology"/>
<keyword evidence="10" id="KW-1185">Reference proteome</keyword>
<dbReference type="GO" id="GO:0019646">
    <property type="term" value="P:aerobic electron transport chain"/>
    <property type="evidence" value="ECO:0007669"/>
    <property type="project" value="TreeGrafter"/>
</dbReference>
<dbReference type="EMBL" id="CP023247">
    <property type="protein sequence ID" value="ASZ50039.1"/>
    <property type="molecule type" value="Genomic_DNA"/>
</dbReference>
<dbReference type="GO" id="GO:0005886">
    <property type="term" value="C:plasma membrane"/>
    <property type="evidence" value="ECO:0007669"/>
    <property type="project" value="UniProtKB-SubCell"/>
</dbReference>
<comment type="similarity">
    <text evidence="2">Belongs to the cytochrome ubiquinol oxidase subunit 2 family.</text>
</comment>
<dbReference type="PANTHER" id="PTHR43141">
    <property type="entry name" value="CYTOCHROME BD2 SUBUNIT II"/>
    <property type="match status" value="1"/>
</dbReference>
<dbReference type="InterPro" id="IPR003317">
    <property type="entry name" value="Cyt-d_oxidase_su2"/>
</dbReference>
<dbReference type="GO" id="GO:0016682">
    <property type="term" value="F:oxidoreductase activity, acting on diphenols and related substances as donors, oxygen as acceptor"/>
    <property type="evidence" value="ECO:0007669"/>
    <property type="project" value="TreeGrafter"/>
</dbReference>
<keyword evidence="4 7" id="KW-0812">Transmembrane</keyword>
<reference evidence="9 10" key="1">
    <citation type="submission" date="2015-08" db="EMBL/GenBank/DDBJ databases">
        <title>Draft Genome Sequences of Vibrio parahaemolyticus Strains.</title>
        <authorList>
            <person name="Gonzalez-Escalona N."/>
            <person name="DePaola A."/>
        </authorList>
    </citation>
    <scope>NUCLEOTIDE SEQUENCE [LARGE SCALE GENOMIC DNA]</scope>
    <source>
        <strain evidence="9 10">CFSAN001621</strain>
    </source>
</reference>
<dbReference type="AlphaFoldDB" id="A0A249W0A8"/>
<keyword evidence="5 7" id="KW-1133">Transmembrane helix</keyword>
<evidence type="ECO:0000256" key="6">
    <source>
        <dbReference type="ARBA" id="ARBA00023136"/>
    </source>
</evidence>
<evidence type="ECO:0000256" key="3">
    <source>
        <dbReference type="ARBA" id="ARBA00022475"/>
    </source>
</evidence>
<evidence type="ECO:0000256" key="2">
    <source>
        <dbReference type="ARBA" id="ARBA00007543"/>
    </source>
</evidence>
<reference evidence="8" key="2">
    <citation type="submission" date="2017-09" db="EMBL/GenBank/DDBJ databases">
        <authorList>
            <person name="Ehlers B."/>
            <person name="Leendertz F.H."/>
        </authorList>
    </citation>
    <scope>NUCLEOTIDE SEQUENCE</scope>
    <source>
        <strain evidence="8">MAVP-26</strain>
    </source>
</reference>
<dbReference type="RefSeq" id="WP_005499196.1">
    <property type="nucleotide sequence ID" value="NZ_CP023247.2"/>
</dbReference>
<keyword evidence="3" id="KW-1003">Cell membrane</keyword>
<feature type="transmembrane region" description="Helical" evidence="7">
    <location>
        <begin position="260"/>
        <end position="282"/>
    </location>
</feature>
<dbReference type="Pfam" id="PF02322">
    <property type="entry name" value="Cyt_bd_oxida_II"/>
    <property type="match status" value="1"/>
</dbReference>
<comment type="subcellular location">
    <subcellularLocation>
        <location evidence="1">Cell membrane</location>
        <topology evidence="1">Multi-pass membrane protein</topology>
    </subcellularLocation>
</comment>
<feature type="transmembrane region" description="Helical" evidence="7">
    <location>
        <begin position="199"/>
        <end position="217"/>
    </location>
</feature>
<organism evidence="8">
    <name type="scientific">Vibrio parahaemolyticus</name>
    <dbReference type="NCBI Taxonomy" id="670"/>
    <lineage>
        <taxon>Bacteria</taxon>
        <taxon>Pseudomonadati</taxon>
        <taxon>Pseudomonadota</taxon>
        <taxon>Gammaproteobacteria</taxon>
        <taxon>Vibrionales</taxon>
        <taxon>Vibrionaceae</taxon>
        <taxon>Vibrio</taxon>
    </lineage>
</organism>
<dbReference type="GO" id="GO:0009055">
    <property type="term" value="F:electron transfer activity"/>
    <property type="evidence" value="ECO:0007669"/>
    <property type="project" value="TreeGrafter"/>
</dbReference>
<dbReference type="Proteomes" id="UP000191946">
    <property type="component" value="Unassembled WGS sequence"/>
</dbReference>
<feature type="transmembrane region" description="Helical" evidence="7">
    <location>
        <begin position="302"/>
        <end position="324"/>
    </location>
</feature>
<accession>A0A249W0A8</accession>
<evidence type="ECO:0000256" key="4">
    <source>
        <dbReference type="ARBA" id="ARBA00022692"/>
    </source>
</evidence>
<dbReference type="NCBIfam" id="TIGR00203">
    <property type="entry name" value="cydB"/>
    <property type="match status" value="1"/>
</dbReference>
<feature type="transmembrane region" description="Helical" evidence="7">
    <location>
        <begin position="6"/>
        <end position="37"/>
    </location>
</feature>
<evidence type="ECO:0000313" key="10">
    <source>
        <dbReference type="Proteomes" id="UP000191946"/>
    </source>
</evidence>
<keyword evidence="6 7" id="KW-0472">Membrane</keyword>
<evidence type="ECO:0000256" key="5">
    <source>
        <dbReference type="ARBA" id="ARBA00022989"/>
    </source>
</evidence>
<evidence type="ECO:0000313" key="8">
    <source>
        <dbReference type="EMBL" id="ASZ50039.1"/>
    </source>
</evidence>
<dbReference type="PIRSF" id="PIRSF000267">
    <property type="entry name" value="Cyt_oxidse_sub2"/>
    <property type="match status" value="1"/>
</dbReference>
<evidence type="ECO:0000256" key="1">
    <source>
        <dbReference type="ARBA" id="ARBA00004651"/>
    </source>
</evidence>
<dbReference type="PANTHER" id="PTHR43141:SF4">
    <property type="entry name" value="CYTOCHROME BD2 SUBUNIT II"/>
    <property type="match status" value="1"/>
</dbReference>
<feature type="transmembrane region" description="Helical" evidence="7">
    <location>
        <begin position="229"/>
        <end position="248"/>
    </location>
</feature>
<dbReference type="EMBL" id="LHQV01000015">
    <property type="protein sequence ID" value="OQJ98710.1"/>
    <property type="molecule type" value="Genomic_DNA"/>
</dbReference>
<name>A0A249W0A8_VIBPH</name>
<gene>
    <name evidence="8" type="primary">cydB</name>
    <name evidence="9" type="ORF">AKG60_11730</name>
    <name evidence="8" type="ORF">YA91_05395</name>
</gene>
<evidence type="ECO:0000256" key="7">
    <source>
        <dbReference type="SAM" id="Phobius"/>
    </source>
</evidence>
<feature type="transmembrane region" description="Helical" evidence="7">
    <location>
        <begin position="85"/>
        <end position="103"/>
    </location>
</feature>
<feature type="transmembrane region" description="Helical" evidence="7">
    <location>
        <begin position="155"/>
        <end position="179"/>
    </location>
</feature>
<evidence type="ECO:0000313" key="9">
    <source>
        <dbReference type="EMBL" id="OQJ98710.1"/>
    </source>
</evidence>